<dbReference type="EMBL" id="WOEY01000134">
    <property type="protein sequence ID" value="NPT46371.1"/>
    <property type="molecule type" value="Genomic_DNA"/>
</dbReference>
<dbReference type="PROSITE" id="PS51384">
    <property type="entry name" value="FAD_FR"/>
    <property type="match status" value="1"/>
</dbReference>
<dbReference type="InterPro" id="IPR036010">
    <property type="entry name" value="2Fe-2S_ferredoxin-like_sf"/>
</dbReference>
<evidence type="ECO:0000313" key="9">
    <source>
        <dbReference type="EMBL" id="NPT46371.1"/>
    </source>
</evidence>
<evidence type="ECO:0000256" key="2">
    <source>
        <dbReference type="ARBA" id="ARBA00022714"/>
    </source>
</evidence>
<dbReference type="CDD" id="cd06185">
    <property type="entry name" value="PDR_like"/>
    <property type="match status" value="1"/>
</dbReference>
<keyword evidence="4" id="KW-0560">Oxidoreductase</keyword>
<dbReference type="SUPFAM" id="SSF63380">
    <property type="entry name" value="Riboflavin synthase domain-like"/>
    <property type="match status" value="1"/>
</dbReference>
<dbReference type="Gene3D" id="3.40.50.80">
    <property type="entry name" value="Nucleotide-binding domain of ferredoxin-NADP reductase (FNR) module"/>
    <property type="match status" value="1"/>
</dbReference>
<dbReference type="PROSITE" id="PS00197">
    <property type="entry name" value="2FE2S_FER_1"/>
    <property type="match status" value="1"/>
</dbReference>
<dbReference type="Proteomes" id="UP000652198">
    <property type="component" value="Unassembled WGS sequence"/>
</dbReference>
<dbReference type="SUPFAM" id="SSF52343">
    <property type="entry name" value="Ferredoxin reductase-like, C-terminal NADP-linked domain"/>
    <property type="match status" value="1"/>
</dbReference>
<comment type="caution">
    <text evidence="9">The sequence shown here is derived from an EMBL/GenBank/DDBJ whole genome shotgun (WGS) entry which is preliminary data.</text>
</comment>
<dbReference type="InterPro" id="IPR039261">
    <property type="entry name" value="FNR_nucleotide-bd"/>
</dbReference>
<reference evidence="9 10" key="1">
    <citation type="submission" date="2019-11" db="EMBL/GenBank/DDBJ databases">
        <title>Metabolism of dissolved organic matter in forest soils.</title>
        <authorList>
            <person name="Cyle K.T."/>
            <person name="Wilhelm R.C."/>
            <person name="Martinez C.E."/>
        </authorList>
    </citation>
    <scope>NUCLEOTIDE SEQUENCE [LARGE SCALE GENOMIC DNA]</scope>
    <source>
        <strain evidence="9 10">1N</strain>
    </source>
</reference>
<dbReference type="InterPro" id="IPR001041">
    <property type="entry name" value="2Fe-2S_ferredoxin-type"/>
</dbReference>
<evidence type="ECO:0000259" key="7">
    <source>
        <dbReference type="PROSITE" id="PS51085"/>
    </source>
</evidence>
<keyword evidence="6" id="KW-0411">Iron-sulfur</keyword>
<dbReference type="RefSeq" id="WP_172316483.1">
    <property type="nucleotide sequence ID" value="NZ_WOEY01000134.1"/>
</dbReference>
<keyword evidence="1" id="KW-0285">Flavoprotein</keyword>
<gene>
    <name evidence="9" type="ORF">GNZ12_34610</name>
</gene>
<evidence type="ECO:0000256" key="3">
    <source>
        <dbReference type="ARBA" id="ARBA00022723"/>
    </source>
</evidence>
<dbReference type="PROSITE" id="PS51085">
    <property type="entry name" value="2FE2S_FER_2"/>
    <property type="match status" value="1"/>
</dbReference>
<keyword evidence="3" id="KW-0479">Metal-binding</keyword>
<dbReference type="InterPro" id="IPR017927">
    <property type="entry name" value="FAD-bd_FR_type"/>
</dbReference>
<evidence type="ECO:0000259" key="8">
    <source>
        <dbReference type="PROSITE" id="PS51384"/>
    </source>
</evidence>
<dbReference type="Pfam" id="PF00111">
    <property type="entry name" value="Fer2"/>
    <property type="match status" value="1"/>
</dbReference>
<name>A0ABX2C029_9BURK</name>
<dbReference type="InterPro" id="IPR012675">
    <property type="entry name" value="Beta-grasp_dom_sf"/>
</dbReference>
<keyword evidence="2" id="KW-0001">2Fe-2S</keyword>
<protein>
    <submittedName>
        <fullName evidence="9">2Fe-2S iron-sulfur cluster binding domain-containing protein</fullName>
    </submittedName>
</protein>
<organism evidence="9 10">
    <name type="scientific">Paraburkholderia solitsugae</name>
    <dbReference type="NCBI Taxonomy" id="2675748"/>
    <lineage>
        <taxon>Bacteria</taxon>
        <taxon>Pseudomonadati</taxon>
        <taxon>Pseudomonadota</taxon>
        <taxon>Betaproteobacteria</taxon>
        <taxon>Burkholderiales</taxon>
        <taxon>Burkholderiaceae</taxon>
        <taxon>Paraburkholderia</taxon>
    </lineage>
</organism>
<evidence type="ECO:0000256" key="5">
    <source>
        <dbReference type="ARBA" id="ARBA00023004"/>
    </source>
</evidence>
<keyword evidence="10" id="KW-1185">Reference proteome</keyword>
<feature type="domain" description="2Fe-2S ferredoxin-type" evidence="7">
    <location>
        <begin position="245"/>
        <end position="330"/>
    </location>
</feature>
<sequence>MEKKSIPTKALLQVRVAAKTWLADDIAGFELVPLSGGELPAFEAGAHIDVHVPGDMVRQYSLYDPAGLQSSYRIGVLRDPQSRGGSVKLVDNVHAGDVLTISAPRNHFALHDGQRDQSILFAGGIGITPILCMAQQLARAGRAFALHYCGRSLSRMALIDRLLPSHFGEEPQVHVHVDDGASEQQLDARSAIGAPSSDKHLYVCGPNGFMNHILKTARELGWDEGHLHREYFGTDPVETSGDEPFEIEIHRSGEVIVVAADQSAAHALLDAGFSLPLSCEQGVCGTCMTKVLAGLPDHRDLYLTDDERAGNDCFMPCCSRAKTSRLVLDL</sequence>
<dbReference type="PANTHER" id="PTHR47354">
    <property type="entry name" value="NADH OXIDOREDUCTASE HCR"/>
    <property type="match status" value="1"/>
</dbReference>
<evidence type="ECO:0000256" key="4">
    <source>
        <dbReference type="ARBA" id="ARBA00023002"/>
    </source>
</evidence>
<keyword evidence="5" id="KW-0408">Iron</keyword>
<dbReference type="InterPro" id="IPR017938">
    <property type="entry name" value="Riboflavin_synthase-like_b-brl"/>
</dbReference>
<accession>A0ABX2C029</accession>
<evidence type="ECO:0000256" key="6">
    <source>
        <dbReference type="ARBA" id="ARBA00023014"/>
    </source>
</evidence>
<dbReference type="PRINTS" id="PR00409">
    <property type="entry name" value="PHDIOXRDTASE"/>
</dbReference>
<dbReference type="CDD" id="cd00207">
    <property type="entry name" value="fer2"/>
    <property type="match status" value="1"/>
</dbReference>
<evidence type="ECO:0000313" key="10">
    <source>
        <dbReference type="Proteomes" id="UP000652198"/>
    </source>
</evidence>
<dbReference type="InterPro" id="IPR050415">
    <property type="entry name" value="MRET"/>
</dbReference>
<dbReference type="Gene3D" id="2.40.30.10">
    <property type="entry name" value="Translation factors"/>
    <property type="match status" value="1"/>
</dbReference>
<proteinExistence type="predicted"/>
<dbReference type="SUPFAM" id="SSF54292">
    <property type="entry name" value="2Fe-2S ferredoxin-like"/>
    <property type="match status" value="1"/>
</dbReference>
<dbReference type="Gene3D" id="3.10.20.30">
    <property type="match status" value="1"/>
</dbReference>
<dbReference type="InterPro" id="IPR006058">
    <property type="entry name" value="2Fe2S_fd_BS"/>
</dbReference>
<evidence type="ECO:0000256" key="1">
    <source>
        <dbReference type="ARBA" id="ARBA00022630"/>
    </source>
</evidence>
<feature type="domain" description="FAD-binding FR-type" evidence="8">
    <location>
        <begin position="9"/>
        <end position="111"/>
    </location>
</feature>
<dbReference type="PANTHER" id="PTHR47354:SF1">
    <property type="entry name" value="CARNITINE MONOOXYGENASE REDUCTASE SUBUNIT"/>
    <property type="match status" value="1"/>
</dbReference>